<sequence>MTLTLLKKLKGPRSEPRAHIVSPSPLLVSYCFIHESNLRVVDLKTDRVISSLRDVQDCIWRDGLADADELAVVSSGHEVSLVRYDRHGCTYKQRSLRWNSVQRLAKVEWVLCHGDNFVFLINRSLLLCTLLIGDALETVWHSDLGCEVVQVRVIDSEVYVLTSQASIVGYSLQTGLRSSLLELQACPFDGSQVTDFVLCPEQGALAVCVGHARLYSVVAEKPAFGESWRLAPTLKDGARVTAFVKKKTLDDEVCITRNWKLLLDVSDEAANSHVMWMGEDRRIVFCYGTGGLQRVVAFEMGADGAFSPIVEQADLSSHGSFVLMHDTRSTLQCAPAFLFADSTATLTFGAASRRLLAEVMEQTGRRAAETLSQLNRWQAMAVDLSVLLRGVRHRQLDMLAFFLKAKEDAMELQLTRSRSEDTGDAQQLELLASEVNAWDSVLTELGRAVVEALGDLSSKHFSQQLLQLVLSSVVRLLAMAFPRELNDTWPERVQLRKRMSVVLAGHLGKLRCQIHHGSVLAAAVPELKDAAQADASEWDKLAEKELMLRCVHQGNIPEGQYHLLRRRVGSVEPLLSTFQEVALREALRRLREDDFPEAERLLTNVGFFARVKMRELLLLSRDRRIRRVLRRELVRMAVLTEADSSLLDKVAAIEECFPQEDVGQASWLASQKRVQRRLVSSQASELAVAVLKPAELPSRQAPKAGGDTWLLDESPYFRVAPAWLHYWDADTLDRVLAEGRAGSPLLDMQELGGDNWRLLLEHGHLERALSGPLPSEALDASSCMSHVHRLLLAALARGGQIHEDVLEDFGDLLGLMGESGLKPSQLARVCHGPVTPEDFVHRMVHYCLRERLHHFLYLFLMDLRPELPPLCPQCNGCFVQALRDHWQWLDDPQDVAKAERAIVSLARSLPAKGSAVPRILEPAVVGADCQDISLYQLLQKGTPFEIAGLFAWQTTNACQVDSGGSQMPHFSLPSLRDKFGLREELSFPYYLHKGRPCAAAFKFLAQELLLHGSLSTKRIRSACHRALRLAEQRPHDARAVAASVAFAEILGMDTRSFRVTLQTTRLALTSSPGCQSRLSDILRVLRRSKDAMQEVLLQATLALEEQLTGAASFSPMDEKCSSGILLLLRFATEHGFEVPDVALRLCAVANDWLGFLLWAQLLQCPRTQVLDLVQLFQDGCLREHLSKALSVVSSLQPSKHHRRDLRASLYARIGLQDPSTRGHDPSESAAEQDAVSVCSSEGIDTAAALNTEPHYSTDLVELMLQCHCGGGATPGSSGMAWQSLLRAAVVLKHQTPCVIAGCCPDAPLGSCLALWLKLCSGGEEAEMPEDGRLEFTLAELQQTMEAVVKRGRLRTLLLGLQLFQPRSPLVTLVEFLVAFFLERNRKRAEECLERLKRKFTKMEAASTPGVGLTSLPWLRETSQRLLGRAFGLCRSHLDLAALAAFCDELHGGDKMPHLHKLLASLSPASLLREFDWSSLWGQPGERAATLALLVSQLNQTGRFLEALALARAAGLPLADVALQQLELRFEDRSASANNTFWEDCDQVLQENSVDPALAFDFLKGKTLQVEGARELYEVGHRALQWLRRSAAWGSPEAQRWEARVWLWCVRSGAEPTLEANPKPDPLVAQPPPSPGACVTLDDSQQVAATEKLIDELLSRGHFCKACQLAFLFGCSTSDLELLLTCIRLAQGTQSSDNLDPRIQLRISEPAPVLAHRLSVVASMSSVDLKSLEGGENSPERKTLQLLERITRAAKKSQQLCQRVLLTFTLSLNLGCSYSVLALESDPVALLGNLVGHSLAKMEAQKRASGQRDGARQCCSADFALAKKLVAVFGIPDDRVANFLFHMAMDAIRGNAVAGGAGILEVWDLALELCPDPSLLGNLLLRARVHDLRTLSSNPKALSVEVELCVRAHSCFLEACSMEGISRVLHRCHRLTPCLVAGRHFSLLVSLLTGMARYSEMAYVFDLLLQNHHFELLFQRGMDKVPYLRVALLDYLKHRASTDPDLYSMLTLNFNMHREIAESLELTALTKMKKLVTDGPMAWSPQEQRALETVLQDLADAAESYVKAECLLRAQSCGRKAQLVALQLRYFASQLVLINLEPSAAMTQVARHPNFFEAHIVAEAYGLQGWHSAALFSRVLLDGDWGYLADFCSVCELTSQHAHELALRYQNEAAGNAKCRDALEKLLERLPCMLSRLQLAQRLGFARLASQTLEAHPYLRDYLDQRT</sequence>
<protein>
    <submittedName>
        <fullName evidence="3">Putative conserved proteinconserved protein</fullName>
    </submittedName>
</protein>
<dbReference type="EMBL" id="GEGO01003052">
    <property type="protein sequence ID" value="JAR92352.1"/>
    <property type="molecule type" value="Transcribed_RNA"/>
</dbReference>
<dbReference type="GO" id="GO:0045202">
    <property type="term" value="C:synapse"/>
    <property type="evidence" value="ECO:0007669"/>
    <property type="project" value="TreeGrafter"/>
</dbReference>
<dbReference type="GO" id="GO:0007409">
    <property type="term" value="P:axonogenesis"/>
    <property type="evidence" value="ECO:0007669"/>
    <property type="project" value="TreeGrafter"/>
</dbReference>
<dbReference type="InterPro" id="IPR028107">
    <property type="entry name" value="Spatacsin_C_dom"/>
</dbReference>
<dbReference type="Pfam" id="PF14649">
    <property type="entry name" value="Spatacsin_C"/>
    <property type="match status" value="1"/>
</dbReference>
<dbReference type="GO" id="GO:0030425">
    <property type="term" value="C:dendrite"/>
    <property type="evidence" value="ECO:0007669"/>
    <property type="project" value="TreeGrafter"/>
</dbReference>
<evidence type="ECO:0000256" key="1">
    <source>
        <dbReference type="SAM" id="Coils"/>
    </source>
</evidence>
<dbReference type="GO" id="GO:0008088">
    <property type="term" value="P:axo-dendritic transport"/>
    <property type="evidence" value="ECO:0007669"/>
    <property type="project" value="TreeGrafter"/>
</dbReference>
<dbReference type="GO" id="GO:0048489">
    <property type="term" value="P:synaptic vesicle transport"/>
    <property type="evidence" value="ECO:0007669"/>
    <property type="project" value="TreeGrafter"/>
</dbReference>
<proteinExistence type="predicted"/>
<dbReference type="GO" id="GO:0005737">
    <property type="term" value="C:cytoplasm"/>
    <property type="evidence" value="ECO:0007669"/>
    <property type="project" value="TreeGrafter"/>
</dbReference>
<evidence type="ECO:0000259" key="2">
    <source>
        <dbReference type="Pfam" id="PF14649"/>
    </source>
</evidence>
<dbReference type="PANTHER" id="PTHR13650">
    <property type="entry name" value="SPATACSIN"/>
    <property type="match status" value="1"/>
</dbReference>
<dbReference type="GO" id="GO:0007268">
    <property type="term" value="P:chemical synaptic transmission"/>
    <property type="evidence" value="ECO:0007669"/>
    <property type="project" value="TreeGrafter"/>
</dbReference>
<name>A0A147BPD3_IXORI</name>
<dbReference type="InterPro" id="IPR028103">
    <property type="entry name" value="Spatacsin"/>
</dbReference>
<feature type="domain" description="Spatacsin C-terminal" evidence="2">
    <location>
        <begin position="1878"/>
        <end position="2169"/>
    </location>
</feature>
<dbReference type="PANTHER" id="PTHR13650:SF0">
    <property type="entry name" value="SPATACSIN"/>
    <property type="match status" value="1"/>
</dbReference>
<reference evidence="3" key="1">
    <citation type="journal article" date="2018" name="PLoS Negl. Trop. Dis.">
        <title>Sialome diversity of ticks revealed by RNAseq of single tick salivary glands.</title>
        <authorList>
            <person name="Perner J."/>
            <person name="Kropackova S."/>
            <person name="Kopacek P."/>
            <person name="Ribeiro J.M."/>
        </authorList>
    </citation>
    <scope>NUCLEOTIDE SEQUENCE</scope>
    <source>
        <strain evidence="3">Siblings of single egg batch collected in Ceske Budejovice</strain>
        <tissue evidence="3">Salivary glands</tissue>
    </source>
</reference>
<accession>A0A147BPD3</accession>
<evidence type="ECO:0000313" key="3">
    <source>
        <dbReference type="EMBL" id="JAR92352.1"/>
    </source>
</evidence>
<dbReference type="GO" id="GO:0030424">
    <property type="term" value="C:axon"/>
    <property type="evidence" value="ECO:0007669"/>
    <property type="project" value="TreeGrafter"/>
</dbReference>
<keyword evidence="1" id="KW-0175">Coiled coil</keyword>
<organism evidence="3">
    <name type="scientific">Ixodes ricinus</name>
    <name type="common">Common tick</name>
    <name type="synonym">Acarus ricinus</name>
    <dbReference type="NCBI Taxonomy" id="34613"/>
    <lineage>
        <taxon>Eukaryota</taxon>
        <taxon>Metazoa</taxon>
        <taxon>Ecdysozoa</taxon>
        <taxon>Arthropoda</taxon>
        <taxon>Chelicerata</taxon>
        <taxon>Arachnida</taxon>
        <taxon>Acari</taxon>
        <taxon>Parasitiformes</taxon>
        <taxon>Ixodida</taxon>
        <taxon>Ixodoidea</taxon>
        <taxon>Ixodidae</taxon>
        <taxon>Ixodinae</taxon>
        <taxon>Ixodes</taxon>
    </lineage>
</organism>
<feature type="coiled-coil region" evidence="1">
    <location>
        <begin position="1378"/>
        <end position="1405"/>
    </location>
</feature>